<dbReference type="EMBL" id="VITN01000002">
    <property type="protein sequence ID" value="TWB23775.1"/>
    <property type="molecule type" value="Genomic_DNA"/>
</dbReference>
<dbReference type="AlphaFoldDB" id="A0A560FQ64"/>
<dbReference type="Pfam" id="PF13276">
    <property type="entry name" value="HTH_21"/>
    <property type="match status" value="1"/>
</dbReference>
<accession>A0A560FQ64</accession>
<dbReference type="Proteomes" id="UP000319859">
    <property type="component" value="Unassembled WGS sequence"/>
</dbReference>
<dbReference type="InterPro" id="IPR025948">
    <property type="entry name" value="HTH-like_dom"/>
</dbReference>
<evidence type="ECO:0000313" key="4">
    <source>
        <dbReference type="Proteomes" id="UP000319859"/>
    </source>
</evidence>
<sequence length="131" mass="14608">MRFAFIAKHRGIWPVAWMCEALGVSRGGFHAWLVRPPSRRSRTDAKVGERVQASFVASDQTYGARRVRHDLLAEGIACGLHRVERLMRQRGLRARPRRRSGSSPGCRAGRGAPGGVLAHARFSLDSFPAYR</sequence>
<dbReference type="PANTHER" id="PTHR46889">
    <property type="entry name" value="TRANSPOSASE INSF FOR INSERTION SEQUENCE IS3B-RELATED"/>
    <property type="match status" value="1"/>
</dbReference>
<proteinExistence type="predicted"/>
<feature type="region of interest" description="Disordered" evidence="1">
    <location>
        <begin position="89"/>
        <end position="112"/>
    </location>
</feature>
<feature type="compositionally biased region" description="Basic residues" evidence="1">
    <location>
        <begin position="89"/>
        <end position="100"/>
    </location>
</feature>
<evidence type="ECO:0000256" key="1">
    <source>
        <dbReference type="SAM" id="MobiDB-lite"/>
    </source>
</evidence>
<gene>
    <name evidence="3" type="ORF">FBZ89_102532</name>
</gene>
<name>A0A560FQ64_9PROT</name>
<evidence type="ECO:0000313" key="3">
    <source>
        <dbReference type="EMBL" id="TWB23775.1"/>
    </source>
</evidence>
<dbReference type="InterPro" id="IPR050900">
    <property type="entry name" value="Transposase_IS3/IS150/IS904"/>
</dbReference>
<feature type="domain" description="HTH-like" evidence="2">
    <location>
        <begin position="47"/>
        <end position="99"/>
    </location>
</feature>
<comment type="caution">
    <text evidence="3">The sequence shown here is derived from an EMBL/GenBank/DDBJ whole genome shotgun (WGS) entry which is preliminary data.</text>
</comment>
<evidence type="ECO:0000259" key="2">
    <source>
        <dbReference type="Pfam" id="PF13276"/>
    </source>
</evidence>
<protein>
    <submittedName>
        <fullName evidence="3">Helix-turn-helix protein</fullName>
    </submittedName>
</protein>
<feature type="compositionally biased region" description="Low complexity" evidence="1">
    <location>
        <begin position="101"/>
        <end position="110"/>
    </location>
</feature>
<dbReference type="PANTHER" id="PTHR46889:SF4">
    <property type="entry name" value="TRANSPOSASE INSO FOR INSERTION SEQUENCE ELEMENT IS911B-RELATED"/>
    <property type="match status" value="1"/>
</dbReference>
<reference evidence="3 4" key="1">
    <citation type="submission" date="2019-06" db="EMBL/GenBank/DDBJ databases">
        <title>Genomic Encyclopedia of Type Strains, Phase IV (KMG-V): Genome sequencing to study the core and pangenomes of soil and plant-associated prokaryotes.</title>
        <authorList>
            <person name="Whitman W."/>
        </authorList>
    </citation>
    <scope>NUCLEOTIDE SEQUENCE [LARGE SCALE GENOMIC DNA]</scope>
    <source>
        <strain evidence="3 4">BR 11880</strain>
    </source>
</reference>
<organism evidence="3 4">
    <name type="scientific">Nitrospirillum amazonense</name>
    <dbReference type="NCBI Taxonomy" id="28077"/>
    <lineage>
        <taxon>Bacteria</taxon>
        <taxon>Pseudomonadati</taxon>
        <taxon>Pseudomonadota</taxon>
        <taxon>Alphaproteobacteria</taxon>
        <taxon>Rhodospirillales</taxon>
        <taxon>Azospirillaceae</taxon>
        <taxon>Nitrospirillum</taxon>
    </lineage>
</organism>